<keyword evidence="1" id="KW-0862">Zinc</keyword>
<gene>
    <name evidence="4" type="primary">LOC106592891</name>
</gene>
<accession>A0ABM3CAX2</accession>
<dbReference type="GeneID" id="106592891"/>
<protein>
    <submittedName>
        <fullName evidence="4">Uncharacterized protein isoform X2</fullName>
    </submittedName>
</protein>
<evidence type="ECO:0000259" key="2">
    <source>
        <dbReference type="PROSITE" id="PS50158"/>
    </source>
</evidence>
<keyword evidence="3" id="KW-1185">Reference proteome</keyword>
<dbReference type="SMART" id="SM00343">
    <property type="entry name" value="ZnF_C2HC"/>
    <property type="match status" value="2"/>
</dbReference>
<keyword evidence="1" id="KW-0863">Zinc-finger</keyword>
<organism evidence="3 4">
    <name type="scientific">Salmo salar</name>
    <name type="common">Atlantic salmon</name>
    <dbReference type="NCBI Taxonomy" id="8030"/>
    <lineage>
        <taxon>Eukaryota</taxon>
        <taxon>Metazoa</taxon>
        <taxon>Chordata</taxon>
        <taxon>Craniata</taxon>
        <taxon>Vertebrata</taxon>
        <taxon>Euteleostomi</taxon>
        <taxon>Actinopterygii</taxon>
        <taxon>Neopterygii</taxon>
        <taxon>Teleostei</taxon>
        <taxon>Protacanthopterygii</taxon>
        <taxon>Salmoniformes</taxon>
        <taxon>Salmonidae</taxon>
        <taxon>Salmoninae</taxon>
        <taxon>Salmo</taxon>
    </lineage>
</organism>
<feature type="domain" description="CCHC-type" evidence="2">
    <location>
        <begin position="425"/>
        <end position="440"/>
    </location>
</feature>
<sequence>MEDSQVHKCSYAGDFSVGRGRGVLAFTPLVQSAPGSRAFASPEFASAGRGRLFVPPDQGIPPLSFDVPSSTVLSDNGTPPSQLSDIIKQIGSEIGESIRASLLQSGVSSLAPACPPHQPQQFPLPEQCGSTFIDASKLNLVVKSDVSPPPFFRGDGSDKYSVLEWEELMGVYLEKRGYTGSENVGEVMSRLMGRARDVTKVWMRNNPVVTDVKAVFSVLKQHFGDTVCSGMPLADFYSIKPYANEGPIDFWIRLNKAAEAAKQYLVSEGRTLPNECSELAVMFVRNCPDKELAQVFKSKALRDWTASEVQNQLDELLRERKACRTQLSQQVAAVFDSPQEGVGPVNRPKVSSFSQCGREPDQAPSISEVETLEKVLTLLEKALVSNTQSVNRGPRKQFHKRQRECAVCGSTNHWTKAHCQMHQLCFKCFSPGHMSFDCSEAGQRQSPGCGQTGRSQEN</sequence>
<dbReference type="Proteomes" id="UP001652741">
    <property type="component" value="Chromosome ssa01"/>
</dbReference>
<dbReference type="RefSeq" id="XP_045543702.1">
    <property type="nucleotide sequence ID" value="XM_045687746.1"/>
</dbReference>
<dbReference type="InterPro" id="IPR001878">
    <property type="entry name" value="Znf_CCHC"/>
</dbReference>
<name>A0ABM3CAX2_SALSA</name>
<dbReference type="Gene3D" id="4.10.60.10">
    <property type="entry name" value="Zinc finger, CCHC-type"/>
    <property type="match status" value="1"/>
</dbReference>
<proteinExistence type="predicted"/>
<evidence type="ECO:0000256" key="1">
    <source>
        <dbReference type="PROSITE-ProRule" id="PRU00047"/>
    </source>
</evidence>
<reference evidence="4" key="1">
    <citation type="submission" date="2025-08" db="UniProtKB">
        <authorList>
            <consortium name="RefSeq"/>
        </authorList>
    </citation>
    <scope>IDENTIFICATION</scope>
</reference>
<evidence type="ECO:0000313" key="3">
    <source>
        <dbReference type="Proteomes" id="UP001652741"/>
    </source>
</evidence>
<keyword evidence="1" id="KW-0479">Metal-binding</keyword>
<evidence type="ECO:0000313" key="4">
    <source>
        <dbReference type="RefSeq" id="XP_045543702.1"/>
    </source>
</evidence>
<dbReference type="PROSITE" id="PS50158">
    <property type="entry name" value="ZF_CCHC"/>
    <property type="match status" value="1"/>
</dbReference>